<evidence type="ECO:0000313" key="2">
    <source>
        <dbReference type="EMBL" id="MDE1472692.1"/>
    </source>
</evidence>
<organism evidence="2 3">
    <name type="scientific">Eubacterium limosum</name>
    <dbReference type="NCBI Taxonomy" id="1736"/>
    <lineage>
        <taxon>Bacteria</taxon>
        <taxon>Bacillati</taxon>
        <taxon>Bacillota</taxon>
        <taxon>Clostridia</taxon>
        <taxon>Eubacteriales</taxon>
        <taxon>Eubacteriaceae</taxon>
        <taxon>Eubacterium</taxon>
    </lineage>
</organism>
<feature type="transmembrane region" description="Helical" evidence="1">
    <location>
        <begin position="12"/>
        <end position="30"/>
    </location>
</feature>
<feature type="transmembrane region" description="Helical" evidence="1">
    <location>
        <begin position="119"/>
        <end position="143"/>
    </location>
</feature>
<feature type="transmembrane region" description="Helical" evidence="1">
    <location>
        <begin position="309"/>
        <end position="331"/>
    </location>
</feature>
<dbReference type="RefSeq" id="WP_227209296.1">
    <property type="nucleotide sequence ID" value="NZ_JAJCLO010000023.1"/>
</dbReference>
<name>A0ABT5UUP8_EUBLI</name>
<dbReference type="Pfam" id="PF19528">
    <property type="entry name" value="DUF6056"/>
    <property type="match status" value="1"/>
</dbReference>
<feature type="transmembrane region" description="Helical" evidence="1">
    <location>
        <begin position="337"/>
        <end position="356"/>
    </location>
</feature>
<feature type="transmembrane region" description="Helical" evidence="1">
    <location>
        <begin position="174"/>
        <end position="192"/>
    </location>
</feature>
<keyword evidence="1" id="KW-0472">Membrane</keyword>
<dbReference type="Proteomes" id="UP001215087">
    <property type="component" value="Unassembled WGS sequence"/>
</dbReference>
<dbReference type="InterPro" id="IPR045691">
    <property type="entry name" value="DUF6056"/>
</dbReference>
<proteinExistence type="predicted"/>
<feature type="transmembrane region" description="Helical" evidence="1">
    <location>
        <begin position="149"/>
        <end position="167"/>
    </location>
</feature>
<gene>
    <name evidence="2" type="ORF">PTZ04_20740</name>
</gene>
<accession>A0ABT5UUP8</accession>
<feature type="transmembrane region" description="Helical" evidence="1">
    <location>
        <begin position="79"/>
        <end position="107"/>
    </location>
</feature>
<evidence type="ECO:0000313" key="3">
    <source>
        <dbReference type="Proteomes" id="UP001215087"/>
    </source>
</evidence>
<feature type="transmembrane region" description="Helical" evidence="1">
    <location>
        <begin position="222"/>
        <end position="239"/>
    </location>
</feature>
<comment type="caution">
    <text evidence="2">The sequence shown here is derived from an EMBL/GenBank/DDBJ whole genome shotgun (WGS) entry which is preliminary data.</text>
</comment>
<keyword evidence="3" id="KW-1185">Reference proteome</keyword>
<feature type="transmembrane region" description="Helical" evidence="1">
    <location>
        <begin position="276"/>
        <end position="297"/>
    </location>
</feature>
<reference evidence="2 3" key="1">
    <citation type="submission" date="2023-02" db="EMBL/GenBank/DDBJ databases">
        <title>Comparative genome analysis of Eubacterium limosum species.</title>
        <authorList>
            <person name="Bak J.E."/>
        </authorList>
    </citation>
    <scope>NUCLEOTIDE SEQUENCE [LARGE SCALE GENOMIC DNA]</scope>
    <source>
        <strain evidence="2 3">KGMB01548</strain>
    </source>
</reference>
<protein>
    <submittedName>
        <fullName evidence="2">DUF6056 family protein</fullName>
    </submittedName>
</protein>
<keyword evidence="1" id="KW-1133">Transmembrane helix</keyword>
<keyword evidence="1" id="KW-0812">Transmembrane</keyword>
<feature type="transmembrane region" description="Helical" evidence="1">
    <location>
        <begin position="368"/>
        <end position="391"/>
    </location>
</feature>
<sequence>MNTVKNSKKNIVLVSLLFGLLFVYLLILNYKTPLMGEDYKLMILDSSITTSFSHWFKSIVSRINEQLQWNVRLGDQLSIIFLSLNINIFKILNTILQMYFFVLLFFWGNGRLPKSKLDFLSLSVTSVMFFFICSPFDEIFFWLTGSCNYLWTLCILLSCAIPIRLYLVKFDFNIKNNVLVFLYCFLCLFAGLTNENTVPFIIALGVFLIIFTKMKKMKTPKWLCLSTVSYFLGWLYLVGCTSTKNRTQYYRTAYGLSENITIQELLKNSKRVIDSFLDQCSLLFLGMTVILVVFVIVKAYNQKRNKESFGTNVFLIVVSSVSIVALAVAPYTEARSFFLFQSIGLGFISYLLVQSFSSIHINKKNRIITGFLLGVFYLGTILFFSYLFHLFNQYYIFDKSRSESIRDHVSEGNRFAVAQLYPKRSRFLNTHEEYISITPPNGGSVPYANYHGAEQVFWSDVEDSNIKNVLWEQLPIASKYEEGNDFIWSISTINDSIINENEYLYTKRNDEPLEVSGYFFKKDRSVPQNICIKIGDEYFNVKKYHRQDVADVFQNSELVNTGFYLASPLTDIPKGDYNITICTLSQEGTSRIEIDTNLVLKVK</sequence>
<evidence type="ECO:0000256" key="1">
    <source>
        <dbReference type="SAM" id="Phobius"/>
    </source>
</evidence>
<dbReference type="EMBL" id="JAQSVD010000018">
    <property type="protein sequence ID" value="MDE1472692.1"/>
    <property type="molecule type" value="Genomic_DNA"/>
</dbReference>